<sequence>MWLGCLNGRLEFVAELLEALTIDGQRLAVFAGQFFDECLSQIVHESITRWTVSLCGRDSSSVARISRTELDGSTNFEGVRLYVSRTNEVRRLHRPCLAERSSIVRLS</sequence>
<evidence type="ECO:0000313" key="2">
    <source>
        <dbReference type="Proteomes" id="UP000075321"/>
    </source>
</evidence>
<dbReference type="PATRIC" id="fig|1008153.3.peg.3494"/>
<evidence type="ECO:0000313" key="1">
    <source>
        <dbReference type="EMBL" id="KYH24343.1"/>
    </source>
</evidence>
<gene>
    <name evidence="1" type="ORF">HAPAU_33260</name>
</gene>
<dbReference type="AlphaFoldDB" id="A0A151A9R0"/>
<accession>A0A151A9R0</accession>
<dbReference type="Proteomes" id="UP000075321">
    <property type="component" value="Unassembled WGS sequence"/>
</dbReference>
<proteinExistence type="predicted"/>
<protein>
    <submittedName>
        <fullName evidence="1">Uncharacterized protein</fullName>
    </submittedName>
</protein>
<organism evidence="1 2">
    <name type="scientific">Halalkalicoccus paucihalophilus</name>
    <dbReference type="NCBI Taxonomy" id="1008153"/>
    <lineage>
        <taxon>Archaea</taxon>
        <taxon>Methanobacteriati</taxon>
        <taxon>Methanobacteriota</taxon>
        <taxon>Stenosarchaea group</taxon>
        <taxon>Halobacteria</taxon>
        <taxon>Halobacteriales</taxon>
        <taxon>Halococcaceae</taxon>
        <taxon>Halalkalicoccus</taxon>
    </lineage>
</organism>
<reference evidence="1 2" key="1">
    <citation type="submission" date="2016-02" db="EMBL/GenBank/DDBJ databases">
        <title>Genome sequence of Halalkalicoccus paucihalophilus DSM 24557.</title>
        <authorList>
            <person name="Poehlein A."/>
            <person name="Daniel R."/>
        </authorList>
    </citation>
    <scope>NUCLEOTIDE SEQUENCE [LARGE SCALE GENOMIC DNA]</scope>
    <source>
        <strain evidence="1 2">DSM 24557</strain>
    </source>
</reference>
<keyword evidence="2" id="KW-1185">Reference proteome</keyword>
<name>A0A151A9R0_9EURY</name>
<comment type="caution">
    <text evidence="1">The sequence shown here is derived from an EMBL/GenBank/DDBJ whole genome shotgun (WGS) entry which is preliminary data.</text>
</comment>
<dbReference type="EMBL" id="LTAZ01000013">
    <property type="protein sequence ID" value="KYH24343.1"/>
    <property type="molecule type" value="Genomic_DNA"/>
</dbReference>